<proteinExistence type="predicted"/>
<dbReference type="Proteomes" id="UP001187315">
    <property type="component" value="Unassembled WGS sequence"/>
</dbReference>
<evidence type="ECO:0000313" key="1">
    <source>
        <dbReference type="EMBL" id="KAK2845707.1"/>
    </source>
</evidence>
<keyword evidence="2" id="KW-1185">Reference proteome</keyword>
<name>A0AA88MV70_TACVA</name>
<protein>
    <submittedName>
        <fullName evidence="1">Uncharacterized protein</fullName>
    </submittedName>
</protein>
<sequence length="78" mass="8837">MTPALFSRLKEKPWECLHATEGLNVGTMCMNVLPHEQCNTTWQKASVCRFPPPSRRLPAVIDGAEVERRWILKASQCA</sequence>
<gene>
    <name evidence="1" type="ORF">Q7C36_010561</name>
</gene>
<accession>A0AA88MV70</accession>
<evidence type="ECO:0000313" key="2">
    <source>
        <dbReference type="Proteomes" id="UP001187315"/>
    </source>
</evidence>
<dbReference type="EMBL" id="JAVHJS010000010">
    <property type="protein sequence ID" value="KAK2845707.1"/>
    <property type="molecule type" value="Genomic_DNA"/>
</dbReference>
<comment type="caution">
    <text evidence="1">The sequence shown here is derived from an EMBL/GenBank/DDBJ whole genome shotgun (WGS) entry which is preliminary data.</text>
</comment>
<dbReference type="AlphaFoldDB" id="A0AA88MV70"/>
<organism evidence="1 2">
    <name type="scientific">Tachysurus vachellii</name>
    <name type="common">Darkbarbel catfish</name>
    <name type="synonym">Pelteobagrus vachellii</name>
    <dbReference type="NCBI Taxonomy" id="175792"/>
    <lineage>
        <taxon>Eukaryota</taxon>
        <taxon>Metazoa</taxon>
        <taxon>Chordata</taxon>
        <taxon>Craniata</taxon>
        <taxon>Vertebrata</taxon>
        <taxon>Euteleostomi</taxon>
        <taxon>Actinopterygii</taxon>
        <taxon>Neopterygii</taxon>
        <taxon>Teleostei</taxon>
        <taxon>Ostariophysi</taxon>
        <taxon>Siluriformes</taxon>
        <taxon>Bagridae</taxon>
        <taxon>Tachysurus</taxon>
    </lineage>
</organism>
<reference evidence="1" key="1">
    <citation type="submission" date="2023-08" db="EMBL/GenBank/DDBJ databases">
        <title>Pelteobagrus vachellii genome.</title>
        <authorList>
            <person name="Liu H."/>
        </authorList>
    </citation>
    <scope>NUCLEOTIDE SEQUENCE</scope>
    <source>
        <strain evidence="1">PRFRI_2022a</strain>
        <tissue evidence="1">Muscle</tissue>
    </source>
</reference>